<dbReference type="PATRIC" id="fig|1246626.3.peg.2353"/>
<dbReference type="KEGG" id="ble:BleG1_2353"/>
<dbReference type="OrthoDB" id="2845592at2"/>
<name>A0A060LUL7_9BACI</name>
<feature type="coiled-coil region" evidence="1">
    <location>
        <begin position="133"/>
        <end position="160"/>
    </location>
</feature>
<dbReference type="HOGENOM" id="CLU_095991_0_0_9"/>
<organism evidence="4 5">
    <name type="scientific">Shouchella lehensis G1</name>
    <dbReference type="NCBI Taxonomy" id="1246626"/>
    <lineage>
        <taxon>Bacteria</taxon>
        <taxon>Bacillati</taxon>
        <taxon>Bacillota</taxon>
        <taxon>Bacilli</taxon>
        <taxon>Bacillales</taxon>
        <taxon>Bacillaceae</taxon>
        <taxon>Shouchella</taxon>
    </lineage>
</organism>
<protein>
    <recommendedName>
        <fullName evidence="3">Myb-like domain-containing protein</fullName>
    </recommendedName>
</protein>
<keyword evidence="1" id="KW-0175">Coiled coil</keyword>
<proteinExistence type="predicted"/>
<dbReference type="Proteomes" id="UP000027142">
    <property type="component" value="Chromosome"/>
</dbReference>
<dbReference type="InterPro" id="IPR001005">
    <property type="entry name" value="SANT/Myb"/>
</dbReference>
<dbReference type="STRING" id="1246626.BleG1_2353"/>
<keyword evidence="5" id="KW-1185">Reference proteome</keyword>
<dbReference type="InterPro" id="IPR014243">
    <property type="entry name" value="RsfA-like"/>
</dbReference>
<gene>
    <name evidence="4" type="ORF">BleG1_2353</name>
</gene>
<evidence type="ECO:0000259" key="3">
    <source>
        <dbReference type="PROSITE" id="PS50090"/>
    </source>
</evidence>
<dbReference type="Pfam" id="PF13921">
    <property type="entry name" value="Myb_DNA-bind_6"/>
    <property type="match status" value="1"/>
</dbReference>
<evidence type="ECO:0000313" key="5">
    <source>
        <dbReference type="Proteomes" id="UP000027142"/>
    </source>
</evidence>
<dbReference type="eggNOG" id="ENOG50305IT">
    <property type="taxonomic scope" value="Bacteria"/>
</dbReference>
<dbReference type="EMBL" id="CP003923">
    <property type="protein sequence ID" value="AIC94931.1"/>
    <property type="molecule type" value="Genomic_DNA"/>
</dbReference>
<evidence type="ECO:0000313" key="4">
    <source>
        <dbReference type="EMBL" id="AIC94931.1"/>
    </source>
</evidence>
<dbReference type="NCBIfam" id="TIGR02894">
    <property type="entry name" value="DNA_bind_RsfA"/>
    <property type="match status" value="1"/>
</dbReference>
<feature type="region of interest" description="Disordered" evidence="2">
    <location>
        <begin position="86"/>
        <end position="105"/>
    </location>
</feature>
<evidence type="ECO:0000256" key="2">
    <source>
        <dbReference type="SAM" id="MobiDB-lite"/>
    </source>
</evidence>
<dbReference type="AlphaFoldDB" id="A0A060LUL7"/>
<dbReference type="PANTHER" id="PTHR41302">
    <property type="entry name" value="PRESPORE-SPECIFIC TRANSCRIPTIONAL REGULATOR RSFA-RELATED"/>
    <property type="match status" value="1"/>
</dbReference>
<reference evidence="4 5" key="1">
    <citation type="journal article" date="2014" name="Gene">
        <title>A comparative genomic analysis of the alkalitolerant soil bacterium Bacillus lehensis G1.</title>
        <authorList>
            <person name="Noor Y.M."/>
            <person name="Samsulrizal N.H."/>
            <person name="Jema'on N.A."/>
            <person name="Low K.O."/>
            <person name="Ramli A.N."/>
            <person name="Alias N.I."/>
            <person name="Damis S.I."/>
            <person name="Fuzi S.F."/>
            <person name="Isa M.N."/>
            <person name="Murad A.M."/>
            <person name="Raih M.F."/>
            <person name="Bakar F.D."/>
            <person name="Najimudin N."/>
            <person name="Mahadi N.M."/>
            <person name="Illias R.M."/>
        </authorList>
    </citation>
    <scope>NUCLEOTIDE SEQUENCE [LARGE SCALE GENOMIC DNA]</scope>
    <source>
        <strain evidence="4 5">G1</strain>
    </source>
</reference>
<evidence type="ECO:0000256" key="1">
    <source>
        <dbReference type="SAM" id="Coils"/>
    </source>
</evidence>
<feature type="domain" description="Myb-like" evidence="3">
    <location>
        <begin position="1"/>
        <end position="57"/>
    </location>
</feature>
<dbReference type="RefSeq" id="WP_038480988.1">
    <property type="nucleotide sequence ID" value="NZ_CP003923.1"/>
</dbReference>
<dbReference type="PROSITE" id="PS50090">
    <property type="entry name" value="MYB_LIKE"/>
    <property type="match status" value="1"/>
</dbReference>
<accession>A0A060LUL7</accession>
<sequence>MTANRQDAWSHEDDLLLADTVLRHIREGSTQLAAFEEVAEALSRTSAACGFRWNSTIRKKYTAEVNMAKKKRTVLKKEKAKSESSFVLQQEEEKPAETLQQVHQTTSDQTLDLEAVIDYLQSMKEKQVAAYEASVLKAENEKLKEQLEKVEKEKSVITQDYRSLLEIMDRARKLTNHTLLEKSL</sequence>
<dbReference type="PANTHER" id="PTHR41302:SF2">
    <property type="entry name" value="PRESPORE SPECIFIC TRANSCRIPTIONAL ACTIVATOR RSFA"/>
    <property type="match status" value="1"/>
</dbReference>